<dbReference type="AlphaFoldDB" id="A0A8J8NQN9"/>
<dbReference type="Proteomes" id="UP000785679">
    <property type="component" value="Unassembled WGS sequence"/>
</dbReference>
<evidence type="ECO:0000313" key="2">
    <source>
        <dbReference type="Proteomes" id="UP000785679"/>
    </source>
</evidence>
<sequence>MNNYNSRYRVSLSTLSVIQEFLHANFTLTKLALTSKRVREALFQRGLRQNRYLIIDIPTQDFSQISQKAVRQMVDFSQELVLKQGSMYFQKDYFIRNLDKLSDDILKSIEGTSLT</sequence>
<accession>A0A8J8NQN9</accession>
<protein>
    <submittedName>
        <fullName evidence="1">Uncharacterized protein</fullName>
    </submittedName>
</protein>
<reference evidence="1" key="1">
    <citation type="submission" date="2019-06" db="EMBL/GenBank/DDBJ databases">
        <authorList>
            <person name="Zheng W."/>
        </authorList>
    </citation>
    <scope>NUCLEOTIDE SEQUENCE</scope>
    <source>
        <strain evidence="1">QDHG01</strain>
    </source>
</reference>
<evidence type="ECO:0000313" key="1">
    <source>
        <dbReference type="EMBL" id="TNV80122.1"/>
    </source>
</evidence>
<keyword evidence="2" id="KW-1185">Reference proteome</keyword>
<comment type="caution">
    <text evidence="1">The sequence shown here is derived from an EMBL/GenBank/DDBJ whole genome shotgun (WGS) entry which is preliminary data.</text>
</comment>
<gene>
    <name evidence="1" type="ORF">FGO68_gene17781</name>
</gene>
<dbReference type="EMBL" id="RRYP01007955">
    <property type="protein sequence ID" value="TNV80122.1"/>
    <property type="molecule type" value="Genomic_DNA"/>
</dbReference>
<name>A0A8J8NQN9_HALGN</name>
<organism evidence="1 2">
    <name type="scientific">Halteria grandinella</name>
    <dbReference type="NCBI Taxonomy" id="5974"/>
    <lineage>
        <taxon>Eukaryota</taxon>
        <taxon>Sar</taxon>
        <taxon>Alveolata</taxon>
        <taxon>Ciliophora</taxon>
        <taxon>Intramacronucleata</taxon>
        <taxon>Spirotrichea</taxon>
        <taxon>Stichotrichia</taxon>
        <taxon>Sporadotrichida</taxon>
        <taxon>Halteriidae</taxon>
        <taxon>Halteria</taxon>
    </lineage>
</organism>
<proteinExistence type="predicted"/>